<name>A0A6J7W8R0_9CAUD</name>
<sequence length="63" mass="7359">MKAFKYIVAKYFFPKYAPDVINWGHKLRGKNGHNKPIEFTDTDKKAIKQGIKLMAKDLISEKF</sequence>
<protein>
    <submittedName>
        <fullName evidence="2">Uncharacterized protein</fullName>
    </submittedName>
</protein>
<accession>A0A6J7W8R0</accession>
<dbReference type="EMBL" id="LR798204">
    <property type="protein sequence ID" value="CAB5170310.1"/>
    <property type="molecule type" value="Genomic_DNA"/>
</dbReference>
<reference evidence="2" key="1">
    <citation type="submission" date="2020-05" db="EMBL/GenBank/DDBJ databases">
        <authorList>
            <person name="Chiriac C."/>
            <person name="Salcher M."/>
            <person name="Ghai R."/>
            <person name="Kavagutti S V."/>
        </authorList>
    </citation>
    <scope>NUCLEOTIDE SEQUENCE</scope>
</reference>
<proteinExistence type="predicted"/>
<gene>
    <name evidence="2" type="ORF">UFOVP153_13</name>
    <name evidence="1" type="ORF">UFOVP69_45</name>
</gene>
<evidence type="ECO:0000313" key="2">
    <source>
        <dbReference type="EMBL" id="CAB5170310.1"/>
    </source>
</evidence>
<organism evidence="2">
    <name type="scientific">uncultured Caudovirales phage</name>
    <dbReference type="NCBI Taxonomy" id="2100421"/>
    <lineage>
        <taxon>Viruses</taxon>
        <taxon>Duplodnaviria</taxon>
        <taxon>Heunggongvirae</taxon>
        <taxon>Uroviricota</taxon>
        <taxon>Caudoviricetes</taxon>
        <taxon>Peduoviridae</taxon>
        <taxon>Maltschvirus</taxon>
        <taxon>Maltschvirus maltsch</taxon>
    </lineage>
</organism>
<dbReference type="EMBL" id="LR796194">
    <property type="protein sequence ID" value="CAB4126235.1"/>
    <property type="molecule type" value="Genomic_DNA"/>
</dbReference>
<evidence type="ECO:0000313" key="1">
    <source>
        <dbReference type="EMBL" id="CAB4126235.1"/>
    </source>
</evidence>